<protein>
    <recommendedName>
        <fullName evidence="3">Two-component response regulator</fullName>
    </recommendedName>
</protein>
<dbReference type="GO" id="GO:0005634">
    <property type="term" value="C:nucleus"/>
    <property type="evidence" value="ECO:0007669"/>
    <property type="project" value="TreeGrafter"/>
</dbReference>
<dbReference type="Gene3D" id="1.10.10.60">
    <property type="entry name" value="Homeodomain-like"/>
    <property type="match status" value="1"/>
</dbReference>
<dbReference type="Proteomes" id="UP000655225">
    <property type="component" value="Unassembled WGS sequence"/>
</dbReference>
<dbReference type="OrthoDB" id="60033at2759"/>
<comment type="caution">
    <text evidence="1">The sequence shown here is derived from an EMBL/GenBank/DDBJ whole genome shotgun (WGS) entry which is preliminary data.</text>
</comment>
<accession>A0A834YVV1</accession>
<dbReference type="GO" id="GO:0003700">
    <property type="term" value="F:DNA-binding transcription factor activity"/>
    <property type="evidence" value="ECO:0007669"/>
    <property type="project" value="InterPro"/>
</dbReference>
<gene>
    <name evidence="1" type="ORF">HHK36_022979</name>
</gene>
<reference evidence="1 2" key="1">
    <citation type="submission" date="2020-04" db="EMBL/GenBank/DDBJ databases">
        <title>Plant Genome Project.</title>
        <authorList>
            <person name="Zhang R.-G."/>
        </authorList>
    </citation>
    <scope>NUCLEOTIDE SEQUENCE [LARGE SCALE GENOMIC DNA]</scope>
    <source>
        <strain evidence="1">YNK0</strain>
        <tissue evidence="1">Leaf</tissue>
    </source>
</reference>
<dbReference type="PANTHER" id="PTHR31442:SF29">
    <property type="entry name" value="HOMEODOMAIN-LIKE SUPERFAMILY PROTEIN"/>
    <property type="match status" value="1"/>
</dbReference>
<evidence type="ECO:0008006" key="3">
    <source>
        <dbReference type="Google" id="ProtNLM"/>
    </source>
</evidence>
<dbReference type="OMA" id="PTGMEPK"/>
<name>A0A834YVV1_TETSI</name>
<evidence type="ECO:0000313" key="2">
    <source>
        <dbReference type="Proteomes" id="UP000655225"/>
    </source>
</evidence>
<organism evidence="1 2">
    <name type="scientific">Tetracentron sinense</name>
    <name type="common">Spur-leaf</name>
    <dbReference type="NCBI Taxonomy" id="13715"/>
    <lineage>
        <taxon>Eukaryota</taxon>
        <taxon>Viridiplantae</taxon>
        <taxon>Streptophyta</taxon>
        <taxon>Embryophyta</taxon>
        <taxon>Tracheophyta</taxon>
        <taxon>Spermatophyta</taxon>
        <taxon>Magnoliopsida</taxon>
        <taxon>Trochodendrales</taxon>
        <taxon>Trochodendraceae</taxon>
        <taxon>Tetracentron</taxon>
    </lineage>
</organism>
<dbReference type="AlphaFoldDB" id="A0A834YVV1"/>
<dbReference type="EMBL" id="JABCRI010000016">
    <property type="protein sequence ID" value="KAF8392631.1"/>
    <property type="molecule type" value="Genomic_DNA"/>
</dbReference>
<keyword evidence="2" id="KW-1185">Reference proteome</keyword>
<proteinExistence type="predicted"/>
<evidence type="ECO:0000313" key="1">
    <source>
        <dbReference type="EMBL" id="KAF8392631.1"/>
    </source>
</evidence>
<dbReference type="InterPro" id="IPR044841">
    <property type="entry name" value="LUX/BOA-like"/>
</dbReference>
<dbReference type="PANTHER" id="PTHR31442">
    <property type="entry name" value="HOMEODOMAIN-LIKE SUPERFAMILY PROTEIN-RELATED"/>
    <property type="match status" value="1"/>
</dbReference>
<sequence length="433" mass="47024">MNVPGITRENVASHLQKYRLYLRRLSGVSQHQNGLNMPFMDPQEANLRPMPSLDGLDLQALATLQAGFGRSTANSGLGMPLVDQRNLFGSEMPILRFGEGQQMGNCSKQMNLLHELPTSMEPKQLAQFHQSVQTLGSMGLQVSEGVSGILKLPTPVRTTSSSAHVDSVRRVQSSSSLMQMAQPWSRGPVLNEIAGGHGSGLPSPIRQPIFSNEISGRALGRNGTLLNARGATHNPLSQASSMVNFPTNHVTEFPMNGSPLGSASGISALTLTDVFQEGGNSEIKGSIGFAPSFDIFDELHQCKPQDWQLQDVGLQGNLDLLPSALSHQGFISSQKNGQNRNKTIVGKTMVSLGEEYENGNPENIAQRHSNLLINNSFRVKSESMPDLSCENVLFGEQFGQDDLMTALLKQQQEDGLDESEFNLDGYPMDNIPV</sequence>